<keyword evidence="1" id="KW-0812">Transmembrane</keyword>
<evidence type="ECO:0000256" key="1">
    <source>
        <dbReference type="SAM" id="Phobius"/>
    </source>
</evidence>
<dbReference type="EMBL" id="LAZR01017513">
    <property type="protein sequence ID" value="KKM00101.1"/>
    <property type="molecule type" value="Genomic_DNA"/>
</dbReference>
<dbReference type="InterPro" id="IPR042150">
    <property type="entry name" value="MmRce1-like"/>
</dbReference>
<reference evidence="3" key="1">
    <citation type="journal article" date="2015" name="Nature">
        <title>Complex archaea that bridge the gap between prokaryotes and eukaryotes.</title>
        <authorList>
            <person name="Spang A."/>
            <person name="Saw J.H."/>
            <person name="Jorgensen S.L."/>
            <person name="Zaremba-Niedzwiedzka K."/>
            <person name="Martijn J."/>
            <person name="Lind A.E."/>
            <person name="van Eijk R."/>
            <person name="Schleper C."/>
            <person name="Guy L."/>
            <person name="Ettema T.J."/>
        </authorList>
    </citation>
    <scope>NUCLEOTIDE SEQUENCE</scope>
</reference>
<feature type="transmembrane region" description="Helical" evidence="1">
    <location>
        <begin position="136"/>
        <end position="158"/>
    </location>
</feature>
<evidence type="ECO:0000259" key="2">
    <source>
        <dbReference type="Pfam" id="PF02517"/>
    </source>
</evidence>
<feature type="transmembrane region" description="Helical" evidence="1">
    <location>
        <begin position="164"/>
        <end position="185"/>
    </location>
</feature>
<dbReference type="PANTHER" id="PTHR35797:SF1">
    <property type="entry name" value="PROTEASE"/>
    <property type="match status" value="1"/>
</dbReference>
<dbReference type="InterPro" id="IPR003675">
    <property type="entry name" value="Rce1/LyrA-like_dom"/>
</dbReference>
<evidence type="ECO:0000313" key="3">
    <source>
        <dbReference type="EMBL" id="KKM00101.1"/>
    </source>
</evidence>
<feature type="transmembrane region" description="Helical" evidence="1">
    <location>
        <begin position="68"/>
        <end position="90"/>
    </location>
</feature>
<dbReference type="AlphaFoldDB" id="A0A0F9J2C2"/>
<feature type="transmembrane region" description="Helical" evidence="1">
    <location>
        <begin position="28"/>
        <end position="47"/>
    </location>
</feature>
<comment type="caution">
    <text evidence="3">The sequence shown here is derived from an EMBL/GenBank/DDBJ whole genome shotgun (WGS) entry which is preliminary data.</text>
</comment>
<accession>A0A0F9J2C2</accession>
<keyword evidence="1" id="KW-0472">Membrane</keyword>
<sequence>LILTFLLSSIGYYLIVRSRDLGLNPSLVLFYLMWCPGVSGITTYLIYEKSLSGIGWRLGRIKWSVLAYSLPIGYAAGAYGIVWLSGLAGINPNYHFDPFKLIVIGTLFNVAFASGEEIGWRGFLVPQLYKVTNFTATCLITGIIWSVWHFPLIIYGVYLATMPMAPQLLLFVVTVTSMTFTISWLRLKSGSIWPAILLHASHNLYIQSLFDPLTTETSSLSKYIVGESGIPLTIVFIALAVVFWRLRKRLPEGRQS</sequence>
<dbReference type="GO" id="GO:0080120">
    <property type="term" value="P:CAAX-box protein maturation"/>
    <property type="evidence" value="ECO:0007669"/>
    <property type="project" value="UniProtKB-ARBA"/>
</dbReference>
<dbReference type="GO" id="GO:0004175">
    <property type="term" value="F:endopeptidase activity"/>
    <property type="evidence" value="ECO:0007669"/>
    <property type="project" value="UniProtKB-ARBA"/>
</dbReference>
<organism evidence="3">
    <name type="scientific">marine sediment metagenome</name>
    <dbReference type="NCBI Taxonomy" id="412755"/>
    <lineage>
        <taxon>unclassified sequences</taxon>
        <taxon>metagenomes</taxon>
        <taxon>ecological metagenomes</taxon>
    </lineage>
</organism>
<name>A0A0F9J2C2_9ZZZZ</name>
<keyword evidence="1" id="KW-1133">Transmembrane helix</keyword>
<feature type="domain" description="CAAX prenyl protease 2/Lysostaphin resistance protein A-like" evidence="2">
    <location>
        <begin position="101"/>
        <end position="204"/>
    </location>
</feature>
<feature type="transmembrane region" description="Helical" evidence="1">
    <location>
        <begin position="102"/>
        <end position="124"/>
    </location>
</feature>
<feature type="non-terminal residue" evidence="3">
    <location>
        <position position="1"/>
    </location>
</feature>
<dbReference type="Pfam" id="PF02517">
    <property type="entry name" value="Rce1-like"/>
    <property type="match status" value="1"/>
</dbReference>
<feature type="transmembrane region" description="Helical" evidence="1">
    <location>
        <begin position="230"/>
        <end position="246"/>
    </location>
</feature>
<feature type="transmembrane region" description="Helical" evidence="1">
    <location>
        <begin position="192"/>
        <end position="210"/>
    </location>
</feature>
<dbReference type="PANTHER" id="PTHR35797">
    <property type="entry name" value="PROTEASE-RELATED"/>
    <property type="match status" value="1"/>
</dbReference>
<gene>
    <name evidence="3" type="ORF">LCGC14_1807820</name>
</gene>
<proteinExistence type="predicted"/>
<protein>
    <recommendedName>
        <fullName evidence="2">CAAX prenyl protease 2/Lysostaphin resistance protein A-like domain-containing protein</fullName>
    </recommendedName>
</protein>